<name>A0A1S3JC31_LINAN</name>
<dbReference type="AlphaFoldDB" id="A0A1S3JC31"/>
<accession>A0A1S3JC31</accession>
<evidence type="ECO:0000313" key="2">
    <source>
        <dbReference type="Proteomes" id="UP000085678"/>
    </source>
</evidence>
<feature type="compositionally biased region" description="Polar residues" evidence="1">
    <location>
        <begin position="9"/>
        <end position="26"/>
    </location>
</feature>
<evidence type="ECO:0000313" key="3">
    <source>
        <dbReference type="RefSeq" id="XP_013407965.1"/>
    </source>
</evidence>
<feature type="compositionally biased region" description="Basic and acidic residues" evidence="1">
    <location>
        <begin position="40"/>
        <end position="50"/>
    </location>
</feature>
<feature type="region of interest" description="Disordered" evidence="1">
    <location>
        <begin position="1"/>
        <end position="138"/>
    </location>
</feature>
<feature type="compositionally biased region" description="Basic and acidic residues" evidence="1">
    <location>
        <begin position="79"/>
        <end position="96"/>
    </location>
</feature>
<evidence type="ECO:0000256" key="1">
    <source>
        <dbReference type="SAM" id="MobiDB-lite"/>
    </source>
</evidence>
<protein>
    <submittedName>
        <fullName evidence="3">Uncharacterized protein LOC106171974</fullName>
    </submittedName>
</protein>
<gene>
    <name evidence="3" type="primary">LOC106171974</name>
</gene>
<dbReference type="KEGG" id="lak:106171974"/>
<dbReference type="Proteomes" id="UP000085678">
    <property type="component" value="Unplaced"/>
</dbReference>
<dbReference type="RefSeq" id="XP_013407965.1">
    <property type="nucleotide sequence ID" value="XM_013552511.1"/>
</dbReference>
<dbReference type="InParanoid" id="A0A1S3JC31"/>
<sequence>MESFDKQNAIRTEQSAQWNVNPTPSVYTMLGKTPHISGGGEDKKEMDADTKQQVLNETCKALRDGNDTDDADTKQQVVNEKHEASRDRSETDDADTKQQVVNGKLGASKDGNETGGTDTKQQVVNEKQEAPKDVNETHGAIAQDIVLDMKNKETPQRRVSRFRRFLNMVTACFRRRRQR</sequence>
<feature type="compositionally biased region" description="Polar residues" evidence="1">
    <location>
        <begin position="115"/>
        <end position="125"/>
    </location>
</feature>
<reference evidence="3" key="1">
    <citation type="submission" date="2025-08" db="UniProtKB">
        <authorList>
            <consortium name="RefSeq"/>
        </authorList>
    </citation>
    <scope>IDENTIFICATION</scope>
    <source>
        <tissue evidence="3">Gonads</tissue>
    </source>
</reference>
<proteinExistence type="predicted"/>
<organism evidence="2 3">
    <name type="scientific">Lingula anatina</name>
    <name type="common">Brachiopod</name>
    <name type="synonym">Lingula unguis</name>
    <dbReference type="NCBI Taxonomy" id="7574"/>
    <lineage>
        <taxon>Eukaryota</taxon>
        <taxon>Metazoa</taxon>
        <taxon>Spiralia</taxon>
        <taxon>Lophotrochozoa</taxon>
        <taxon>Brachiopoda</taxon>
        <taxon>Linguliformea</taxon>
        <taxon>Lingulata</taxon>
        <taxon>Lingulida</taxon>
        <taxon>Linguloidea</taxon>
        <taxon>Lingulidae</taxon>
        <taxon>Lingula</taxon>
    </lineage>
</organism>
<feature type="compositionally biased region" description="Basic and acidic residues" evidence="1">
    <location>
        <begin position="126"/>
        <end position="136"/>
    </location>
</feature>
<keyword evidence="2" id="KW-1185">Reference proteome</keyword>
<dbReference type="GeneID" id="106171974"/>